<name>A0A7W3QPG5_ACTNM</name>
<dbReference type="AlphaFoldDB" id="A0A7W3QPG5"/>
<proteinExistence type="predicted"/>
<keyword evidence="2" id="KW-1185">Reference proteome</keyword>
<evidence type="ECO:0000313" key="2">
    <source>
        <dbReference type="Proteomes" id="UP000572680"/>
    </source>
</evidence>
<sequence>MTHWSKFDRGSHFPVAGVPDLLTKDIRTFFHALPDSTPTDV</sequence>
<protein>
    <recommendedName>
        <fullName evidence="3">Epoxide hydrolase</fullName>
    </recommendedName>
</protein>
<accession>A0A7W3QPG5</accession>
<gene>
    <name evidence="1" type="ORF">HNR61_006297</name>
</gene>
<comment type="caution">
    <text evidence="1">The sequence shown here is derived from an EMBL/GenBank/DDBJ whole genome shotgun (WGS) entry which is preliminary data.</text>
</comment>
<organism evidence="1 2">
    <name type="scientific">Actinomadura namibiensis</name>
    <dbReference type="NCBI Taxonomy" id="182080"/>
    <lineage>
        <taxon>Bacteria</taxon>
        <taxon>Bacillati</taxon>
        <taxon>Actinomycetota</taxon>
        <taxon>Actinomycetes</taxon>
        <taxon>Streptosporangiales</taxon>
        <taxon>Thermomonosporaceae</taxon>
        <taxon>Actinomadura</taxon>
    </lineage>
</organism>
<dbReference type="EMBL" id="JACJIA010000009">
    <property type="protein sequence ID" value="MBA8954640.1"/>
    <property type="molecule type" value="Genomic_DNA"/>
</dbReference>
<evidence type="ECO:0008006" key="3">
    <source>
        <dbReference type="Google" id="ProtNLM"/>
    </source>
</evidence>
<evidence type="ECO:0000313" key="1">
    <source>
        <dbReference type="EMBL" id="MBA8954640.1"/>
    </source>
</evidence>
<dbReference type="Proteomes" id="UP000572680">
    <property type="component" value="Unassembled WGS sequence"/>
</dbReference>
<reference evidence="1 2" key="1">
    <citation type="submission" date="2020-08" db="EMBL/GenBank/DDBJ databases">
        <title>Genomic Encyclopedia of Type Strains, Phase IV (KMG-IV): sequencing the most valuable type-strain genomes for metagenomic binning, comparative biology and taxonomic classification.</title>
        <authorList>
            <person name="Goeker M."/>
        </authorList>
    </citation>
    <scope>NUCLEOTIDE SEQUENCE [LARGE SCALE GENOMIC DNA]</scope>
    <source>
        <strain evidence="1 2">DSM 44197</strain>
    </source>
</reference>